<dbReference type="Proteomes" id="UP000000591">
    <property type="component" value="Chromosome VII"/>
</dbReference>
<keyword evidence="4" id="KW-0694">RNA-binding</keyword>
<feature type="domain" description="Beta-Casp" evidence="6">
    <location>
        <begin position="253"/>
        <end position="376"/>
    </location>
</feature>
<proteinExistence type="inferred from homology"/>
<evidence type="ECO:0000313" key="7">
    <source>
        <dbReference type="EMBL" id="AAS54309.2"/>
    </source>
</evidence>
<accession>Q750X1</accession>
<dbReference type="Pfam" id="PF16661">
    <property type="entry name" value="Lactamase_B_6"/>
    <property type="match status" value="1"/>
</dbReference>
<dbReference type="GO" id="GO:0006397">
    <property type="term" value="P:mRNA processing"/>
    <property type="evidence" value="ECO:0007669"/>
    <property type="project" value="UniProtKB-KW"/>
</dbReference>
<sequence length="803" mass="89592">MTYTFTYCKDESGSTTGTILSFDNCTLLIDPGWSGGCSYDECMAYWKEWIPQVDIILLSQPIQECIGAYAALFFDYISHFNSRIQVYSTLPVANLGRVATVDLYASLGIIGPFDTNRIDIEDIDTAFDHLNTVKYSQLVDLKSRFDGLSLVAYSSGFAPGGTIWCANTYSEKVLYAPRWNHTRDTILNSADLLDKGGKPSTALMRPSAVIMSAAHVGPSTPYRKRSQKFKEVIKKALSANTSVILPSAIGGKFLELFVLVHDILHENKKSGLQADAPVLLLSYSRGRTLTYARSMLEWLSSQLVKTWESRDNKSPFDLGNRLKIVNVNDLANYPGTKICFISQVETLINDALSKVCTKEKAMLVLTEKPTYYSHTIAILAKAYAKWERALNSNNLNAVEGNPIAYSESLSLQFSKTKPLTGSDLEEFKERIEARRKERAELLSSFQSNDNPAGASAFTAIEDDDDEEEDVLRPHGAGALSTKVEIPTDLIIQPNALPKHKMFPFQPGKVAHDDYGELVDFERFLPQSAPSSAKRGATNEEDEESYDPHDFEDIRRNGSGGKRRRREQDALQRQMNQDNLSYLDTLTKPQHRTSNTQKVVIRCTMAFVDLAGLVDERSMSIIWPALKPRKMVLLPSDAASVSPVAQQLQKKGLDVIEPELNKSLVINTSLRSLDIFIDAEMDQMLNWQRISEVYTVAHVVGRLTKEKDTKVSHRDKWVLKPLPNASARMQTTDSLRIGDVRLAELKRKLTAASHVAEFRGEGTLVVDGRVIVRKISESETVVDGTPSDLFYKVKSAVADMLAKV</sequence>
<dbReference type="RefSeq" id="NP_986485.2">
    <property type="nucleotide sequence ID" value="NM_211547.2"/>
</dbReference>
<evidence type="ECO:0000313" key="8">
    <source>
        <dbReference type="Proteomes" id="UP000000591"/>
    </source>
</evidence>
<organism evidence="7 8">
    <name type="scientific">Eremothecium gossypii (strain ATCC 10895 / CBS 109.51 / FGSC 9923 / NRRL Y-1056)</name>
    <name type="common">Yeast</name>
    <name type="synonym">Ashbya gossypii</name>
    <dbReference type="NCBI Taxonomy" id="284811"/>
    <lineage>
        <taxon>Eukaryota</taxon>
        <taxon>Fungi</taxon>
        <taxon>Dikarya</taxon>
        <taxon>Ascomycota</taxon>
        <taxon>Saccharomycotina</taxon>
        <taxon>Saccharomycetes</taxon>
        <taxon>Saccharomycetales</taxon>
        <taxon>Saccharomycetaceae</taxon>
        <taxon>Eremothecium</taxon>
    </lineage>
</organism>
<dbReference type="STRING" id="284811.Q750X1"/>
<reference evidence="7 8" key="1">
    <citation type="journal article" date="2004" name="Science">
        <title>The Ashbya gossypii genome as a tool for mapping the ancient Saccharomyces cerevisiae genome.</title>
        <authorList>
            <person name="Dietrich F.S."/>
            <person name="Voegeli S."/>
            <person name="Brachat S."/>
            <person name="Lerch A."/>
            <person name="Gates K."/>
            <person name="Steiner S."/>
            <person name="Mohr C."/>
            <person name="Pohlmann R."/>
            <person name="Luedi P."/>
            <person name="Choi S."/>
            <person name="Wing R.A."/>
            <person name="Flavier A."/>
            <person name="Gaffney T.D."/>
            <person name="Philippsen P."/>
        </authorList>
    </citation>
    <scope>NUCLEOTIDE SEQUENCE [LARGE SCALE GENOMIC DNA]</scope>
    <source>
        <strain evidence="8">ATCC 10895 / CBS 109.51 / FGSC 9923 / NRRL Y-1056</strain>
    </source>
</reference>
<feature type="region of interest" description="Disordered" evidence="5">
    <location>
        <begin position="525"/>
        <end position="588"/>
    </location>
</feature>
<name>Q750X1_EREGS</name>
<dbReference type="Gene3D" id="3.60.15.10">
    <property type="entry name" value="Ribonuclease Z/Hydroxyacylglutathione hydrolase-like"/>
    <property type="match status" value="2"/>
</dbReference>
<feature type="compositionally biased region" description="Basic and acidic residues" evidence="5">
    <location>
        <begin position="545"/>
        <end position="555"/>
    </location>
</feature>
<dbReference type="GO" id="GO:0003723">
    <property type="term" value="F:RNA binding"/>
    <property type="evidence" value="ECO:0000318"/>
    <property type="project" value="GO_Central"/>
</dbReference>
<dbReference type="HOGENOM" id="CLU_002227_3_0_1"/>
<evidence type="ECO:0000256" key="4">
    <source>
        <dbReference type="RuleBase" id="RU365006"/>
    </source>
</evidence>
<protein>
    <recommendedName>
        <fullName evidence="4">Cleavage and polyadenylation specificity factor subunit 2</fullName>
    </recommendedName>
    <alternativeName>
        <fullName evidence="4">Cleavage and polyadenylation specificity factor 100 kDa subunit</fullName>
    </alternativeName>
</protein>
<reference evidence="8" key="2">
    <citation type="journal article" date="2013" name="G3 (Bethesda)">
        <title>Genomes of Ashbya fungi isolated from insects reveal four mating-type loci, numerous translocations, lack of transposons, and distinct gene duplications.</title>
        <authorList>
            <person name="Dietrich F.S."/>
            <person name="Voegeli S."/>
            <person name="Kuo S."/>
            <person name="Philippsen P."/>
        </authorList>
    </citation>
    <scope>GENOME REANNOTATION</scope>
    <source>
        <strain evidence="8">ATCC 10895 / CBS 109.51 / FGSC 9923 / NRRL Y-1056</strain>
    </source>
</reference>
<feature type="compositionally biased region" description="Polar residues" evidence="5">
    <location>
        <begin position="570"/>
        <end position="588"/>
    </location>
</feature>
<gene>
    <name evidence="7" type="ORF">AGOS_AGL182C</name>
</gene>
<dbReference type="PANTHER" id="PTHR45922">
    <property type="entry name" value="CLEAVAGE AND POLYADENYLATION SPECIFICITY FACTOR SUBUNIT 2"/>
    <property type="match status" value="1"/>
</dbReference>
<keyword evidence="2 4" id="KW-0507">mRNA processing</keyword>
<dbReference type="InParanoid" id="Q750X1"/>
<dbReference type="Pfam" id="PF13299">
    <property type="entry name" value="CPSF100_C"/>
    <property type="match status" value="1"/>
</dbReference>
<dbReference type="eggNOG" id="KOG1135">
    <property type="taxonomic scope" value="Eukaryota"/>
</dbReference>
<dbReference type="GO" id="GO:0005847">
    <property type="term" value="C:mRNA cleavage and polyadenylation specificity factor complex"/>
    <property type="evidence" value="ECO:0000318"/>
    <property type="project" value="GO_Central"/>
</dbReference>
<dbReference type="InterPro" id="IPR025069">
    <property type="entry name" value="Cpsf2_C"/>
</dbReference>
<dbReference type="OMA" id="QSRHNME"/>
<evidence type="ECO:0000256" key="2">
    <source>
        <dbReference type="ARBA" id="ARBA00022664"/>
    </source>
</evidence>
<evidence type="ECO:0000259" key="6">
    <source>
        <dbReference type="SMART" id="SM01027"/>
    </source>
</evidence>
<keyword evidence="3 4" id="KW-0539">Nucleus</keyword>
<dbReference type="EMBL" id="AE016820">
    <property type="protein sequence ID" value="AAS54309.2"/>
    <property type="molecule type" value="Genomic_DNA"/>
</dbReference>
<evidence type="ECO:0000256" key="1">
    <source>
        <dbReference type="ARBA" id="ARBA00004123"/>
    </source>
</evidence>
<comment type="similarity">
    <text evidence="4">Belongs to the metallo-beta-lactamase superfamily. RNA-metabolizing metallo-beta-lactamase-like family. CPSF2/YSH1 subfamily.</text>
</comment>
<dbReference type="SMART" id="SM01027">
    <property type="entry name" value="Beta-Casp"/>
    <property type="match status" value="1"/>
</dbReference>
<keyword evidence="8" id="KW-1185">Reference proteome</keyword>
<dbReference type="SUPFAM" id="SSF56281">
    <property type="entry name" value="Metallo-hydrolase/oxidoreductase"/>
    <property type="match status" value="1"/>
</dbReference>
<dbReference type="InterPro" id="IPR035639">
    <property type="entry name" value="CPSF2_MBL"/>
</dbReference>
<dbReference type="InterPro" id="IPR022712">
    <property type="entry name" value="Beta_Casp"/>
</dbReference>
<evidence type="ECO:0000256" key="5">
    <source>
        <dbReference type="SAM" id="MobiDB-lite"/>
    </source>
</evidence>
<dbReference type="InterPro" id="IPR036866">
    <property type="entry name" value="RibonucZ/Hydroxyglut_hydro"/>
</dbReference>
<dbReference type="InterPro" id="IPR001279">
    <property type="entry name" value="Metallo-B-lactamas"/>
</dbReference>
<evidence type="ECO:0000256" key="3">
    <source>
        <dbReference type="ARBA" id="ARBA00023242"/>
    </source>
</evidence>
<dbReference type="AlphaFoldDB" id="Q750X1"/>
<dbReference type="FunCoup" id="Q750X1">
    <property type="interactions" value="874"/>
</dbReference>
<dbReference type="OrthoDB" id="64353at2759"/>
<dbReference type="CDD" id="cd16293">
    <property type="entry name" value="CPSF2-like_MBL-fold"/>
    <property type="match status" value="1"/>
</dbReference>
<dbReference type="KEGG" id="ago:AGOS_AGL182C"/>
<dbReference type="PANTHER" id="PTHR45922:SF1">
    <property type="entry name" value="CLEAVAGE AND POLYADENYLATION SPECIFICITY FACTOR SUBUNIT 2"/>
    <property type="match status" value="1"/>
</dbReference>
<comment type="subcellular location">
    <subcellularLocation>
        <location evidence="1 4">Nucleus</location>
    </subcellularLocation>
</comment>
<dbReference type="InterPro" id="IPR027075">
    <property type="entry name" value="CPSF2"/>
</dbReference>
<dbReference type="GeneID" id="4622778"/>